<dbReference type="InterPro" id="IPR036412">
    <property type="entry name" value="HAD-like_sf"/>
</dbReference>
<dbReference type="SFLD" id="SFLDG01144">
    <property type="entry name" value="C2.B.4:_PGP_Like"/>
    <property type="match status" value="1"/>
</dbReference>
<dbReference type="PANTHER" id="PTHR10000:SF8">
    <property type="entry name" value="HAD SUPERFAMILY HYDROLASE-LIKE, TYPE 3"/>
    <property type="match status" value="1"/>
</dbReference>
<dbReference type="EC" id="3.1.3.-" evidence="1"/>
<dbReference type="Proteomes" id="UP001175147">
    <property type="component" value="Unassembled WGS sequence"/>
</dbReference>
<evidence type="ECO:0000313" key="2">
    <source>
        <dbReference type="Proteomes" id="UP001175147"/>
    </source>
</evidence>
<keyword evidence="1" id="KW-0378">Hydrolase</keyword>
<dbReference type="SFLD" id="SFLDG01140">
    <property type="entry name" value="C2.B:_Phosphomannomutase_and_P"/>
    <property type="match status" value="1"/>
</dbReference>
<dbReference type="GO" id="GO:0016787">
    <property type="term" value="F:hydrolase activity"/>
    <property type="evidence" value="ECO:0007669"/>
    <property type="project" value="UniProtKB-KW"/>
</dbReference>
<reference evidence="1" key="1">
    <citation type="submission" date="2023-07" db="EMBL/GenBank/DDBJ databases">
        <title>Mucosal microbiota of week-old chicken and adult hens.</title>
        <authorList>
            <person name="Volf J."/>
            <person name="Karasova D."/>
            <person name="Crhanova M."/>
            <person name="Faldynova M."/>
            <person name="Prikrylova H."/>
            <person name="Zeman M."/>
            <person name="Babak V."/>
            <person name="Rajova J."/>
            <person name="Rychlik I."/>
        </authorList>
    </citation>
    <scope>NUCLEOTIDE SEQUENCE</scope>
    <source>
        <strain evidence="1">ET902</strain>
    </source>
</reference>
<organism evidence="1 2">
    <name type="scientific">Brachyspira innocens</name>
    <dbReference type="NCBI Taxonomy" id="13264"/>
    <lineage>
        <taxon>Bacteria</taxon>
        <taxon>Pseudomonadati</taxon>
        <taxon>Spirochaetota</taxon>
        <taxon>Spirochaetia</taxon>
        <taxon>Brachyspirales</taxon>
        <taxon>Brachyspiraceae</taxon>
        <taxon>Brachyspira</taxon>
    </lineage>
</organism>
<dbReference type="Pfam" id="PF08282">
    <property type="entry name" value="Hydrolase_3"/>
    <property type="match status" value="1"/>
</dbReference>
<gene>
    <name evidence="1" type="ORF">Q5M86_05290</name>
</gene>
<dbReference type="SUPFAM" id="SSF56784">
    <property type="entry name" value="HAD-like"/>
    <property type="match status" value="1"/>
</dbReference>
<dbReference type="InterPro" id="IPR000150">
    <property type="entry name" value="Cof"/>
</dbReference>
<dbReference type="InterPro" id="IPR006379">
    <property type="entry name" value="HAD-SF_hydro_IIB"/>
</dbReference>
<comment type="caution">
    <text evidence="1">The sequence shown here is derived from an EMBL/GenBank/DDBJ whole genome shotgun (WGS) entry which is preliminary data.</text>
</comment>
<evidence type="ECO:0000313" key="1">
    <source>
        <dbReference type="EMBL" id="MDO7020183.1"/>
    </source>
</evidence>
<dbReference type="InterPro" id="IPR023214">
    <property type="entry name" value="HAD_sf"/>
</dbReference>
<dbReference type="PROSITE" id="PS01228">
    <property type="entry name" value="COF_1"/>
    <property type="match status" value="1"/>
</dbReference>
<dbReference type="RefSeq" id="WP_304385681.1">
    <property type="nucleotide sequence ID" value="NZ_JAUPBL010000071.1"/>
</dbReference>
<dbReference type="Gene3D" id="3.30.1240.10">
    <property type="match status" value="1"/>
</dbReference>
<proteinExistence type="predicted"/>
<dbReference type="NCBIfam" id="TIGR01484">
    <property type="entry name" value="HAD-SF-IIB"/>
    <property type="match status" value="1"/>
</dbReference>
<protein>
    <submittedName>
        <fullName evidence="1">Cof-type HAD-IIB family hydrolase</fullName>
        <ecNumber evidence="1">3.1.3.-</ecNumber>
    </submittedName>
</protein>
<keyword evidence="2" id="KW-1185">Reference proteome</keyword>
<dbReference type="PANTHER" id="PTHR10000">
    <property type="entry name" value="PHOSPHOSERINE PHOSPHATASE"/>
    <property type="match status" value="1"/>
</dbReference>
<dbReference type="CDD" id="cd07516">
    <property type="entry name" value="HAD_Pase"/>
    <property type="match status" value="1"/>
</dbReference>
<dbReference type="SFLD" id="SFLDS00003">
    <property type="entry name" value="Haloacid_Dehalogenase"/>
    <property type="match status" value="1"/>
</dbReference>
<dbReference type="PROSITE" id="PS01229">
    <property type="entry name" value="COF_2"/>
    <property type="match status" value="1"/>
</dbReference>
<sequence length="269" mass="30784">MKSLEKIKLIATDLDGTLLNSESEISDYNKKVFQYLMNNGIEIILSTGRPFNGMQRYKDMINNDNYSIVFNGAIIADTNGKFIYNKVIDEASSRKIADLIDKYKVYLHVYSGNKYIVSEPDFYYERYIEKENITDTIIGLENVDNFEFSKMVFIGEREELLRLQSYIMANFNVHTSFSHTNFLEVLAKGINKGSALKWLCDNKGIKREEIAAFGDNYNDIEMIEYAGVGVAMSNAEEDVKKKADYVCLSNDENGVGDFLNKFLNLNIII</sequence>
<dbReference type="Gene3D" id="3.40.50.1000">
    <property type="entry name" value="HAD superfamily/HAD-like"/>
    <property type="match status" value="1"/>
</dbReference>
<dbReference type="NCBIfam" id="TIGR00099">
    <property type="entry name" value="Cof-subfamily"/>
    <property type="match status" value="1"/>
</dbReference>
<accession>A0ABT8YWA1</accession>
<name>A0ABT8YWA1_9SPIR</name>
<dbReference type="EMBL" id="JAUPBM010000049">
    <property type="protein sequence ID" value="MDO7020183.1"/>
    <property type="molecule type" value="Genomic_DNA"/>
</dbReference>